<accession>A0A2Z1FD85</accession>
<dbReference type="AlphaFoldDB" id="A0A2Z1FD85"/>
<keyword evidence="1" id="KW-0812">Transmembrane</keyword>
<proteinExistence type="predicted"/>
<keyword evidence="1" id="KW-1133">Transmembrane helix</keyword>
<evidence type="ECO:0000313" key="2">
    <source>
        <dbReference type="EMBL" id="AMM04629.1"/>
    </source>
</evidence>
<gene>
    <name evidence="2" type="ORF">MHYP2_021</name>
</gene>
<reference evidence="2" key="1">
    <citation type="journal article" date="2016" name="Mitochondrial DNA Part B Resour">
        <title>The complete chloroplast genome of parasitic flowering plant Monotropa hypopitys: extensive gene losses and size reduction.</title>
        <authorList>
            <person name="Gruzdev E.V."/>
            <person name="Mardanov A.V."/>
            <person name="Beletsky A.V."/>
            <person name="Kochieva E.Z."/>
            <person name="Ravin N.V."/>
            <person name="Skryabin K.G."/>
        </authorList>
    </citation>
    <scope>NUCLEOTIDE SEQUENCE</scope>
    <source>
        <strain evidence="2">2KALR</strain>
    </source>
</reference>
<geneLocation type="chloroplast" evidence="2"/>
<feature type="transmembrane region" description="Helical" evidence="1">
    <location>
        <begin position="21"/>
        <end position="38"/>
    </location>
</feature>
<keyword evidence="2" id="KW-0934">Plastid</keyword>
<name>A0A2Z1FD85_9ERIC</name>
<keyword evidence="2" id="KW-0150">Chloroplast</keyword>
<evidence type="ECO:0000256" key="1">
    <source>
        <dbReference type="SAM" id="Phobius"/>
    </source>
</evidence>
<dbReference type="EMBL" id="KU640958">
    <property type="protein sequence ID" value="AMM04629.1"/>
    <property type="molecule type" value="Genomic_DNA"/>
</dbReference>
<sequence>MIWYVQNKNLILYYTRILMKAFHLLLFDGYFILTGGSANLGPNSFYDAQLTLSLIKNIYLVFIVTLTQVS</sequence>
<protein>
    <submittedName>
        <fullName evidence="2">NdhB</fullName>
    </submittedName>
</protein>
<feature type="transmembrane region" description="Helical" evidence="1">
    <location>
        <begin position="50"/>
        <end position="69"/>
    </location>
</feature>
<keyword evidence="1" id="KW-0472">Membrane</keyword>
<organism evidence="2">
    <name type="scientific">Monotropa hypopitys</name>
    <name type="common">pinesap</name>
    <dbReference type="NCBI Taxonomy" id="176248"/>
    <lineage>
        <taxon>Eukaryota</taxon>
        <taxon>Viridiplantae</taxon>
        <taxon>Streptophyta</taxon>
        <taxon>Embryophyta</taxon>
        <taxon>Tracheophyta</taxon>
        <taxon>Spermatophyta</taxon>
        <taxon>Magnoliopsida</taxon>
        <taxon>eudicotyledons</taxon>
        <taxon>Gunneridae</taxon>
        <taxon>Pentapetalae</taxon>
        <taxon>asterids</taxon>
        <taxon>Ericales</taxon>
        <taxon>Ericaceae</taxon>
        <taxon>Pyroloideae</taxon>
        <taxon>Monotropeae</taxon>
        <taxon>Monotropa</taxon>
    </lineage>
</organism>